<evidence type="ECO:0000313" key="3">
    <source>
        <dbReference type="Proteomes" id="UP000533476"/>
    </source>
</evidence>
<gene>
    <name evidence="2" type="ORF">HIJ39_10830</name>
</gene>
<evidence type="ECO:0000259" key="1">
    <source>
        <dbReference type="Pfam" id="PF00496"/>
    </source>
</evidence>
<comment type="caution">
    <text evidence="2">The sequence shown here is derived from an EMBL/GenBank/DDBJ whole genome shotgun (WGS) entry which is preliminary data.</text>
</comment>
<dbReference type="PANTHER" id="PTHR30290">
    <property type="entry name" value="PERIPLASMIC BINDING COMPONENT OF ABC TRANSPORTER"/>
    <property type="match status" value="1"/>
</dbReference>
<sequence length="425" mass="46102">MRRWWPWLLLVLALVPALLISKPKQPQVAVPNNRVSEAIFQNPATLDPALADNPSEWAVTMNVFDTLYQVTSSGQVMPNLVSHASMSNKTLTLTIRPKRLPNGQTLSASVVAGALSRPLWPEVGSSQAKALLAHVQGAAQVEHNKLPYLSGVAVVNPDTVSITFTKPVTSAFLKALANPALAIVPVTDEKRGGAYWQLSNLFGSGGYRLTNWVPNGSLSFRRFSGHGPAHVQLTEYSSFQEALLAFENQVVDLVPVDPGQLSKIPQKLLKDVRALAVPGNLELVYRPHAANISTYPAVSPAAWVKSTFRDRIPSLHGNWPSGVRHGRKLVLYVNAGQPEAVLLADRLAKLRPGKVIVRAVSGTSLQALAKGNKIGAYIGQVNWFKNGAVMPLAPLRSLWLVNPAIQAPQAFFNGTLDWHSLTLRP</sequence>
<dbReference type="Proteomes" id="UP000533476">
    <property type="component" value="Unassembled WGS sequence"/>
</dbReference>
<evidence type="ECO:0000313" key="2">
    <source>
        <dbReference type="EMBL" id="NMP22843.1"/>
    </source>
</evidence>
<dbReference type="EMBL" id="JABBVZ010000032">
    <property type="protein sequence ID" value="NMP22843.1"/>
    <property type="molecule type" value="Genomic_DNA"/>
</dbReference>
<proteinExistence type="predicted"/>
<reference evidence="2 3" key="1">
    <citation type="submission" date="2020-04" db="EMBL/GenBank/DDBJ databases">
        <authorList>
            <person name="Zhang R."/>
            <person name="Schippers A."/>
        </authorList>
    </citation>
    <scope>NUCLEOTIDE SEQUENCE [LARGE SCALE GENOMIC DNA]</scope>
    <source>
        <strain evidence="2 3">DSM 109850</strain>
    </source>
</reference>
<dbReference type="AlphaFoldDB" id="A0A7Y0L4C1"/>
<dbReference type="SUPFAM" id="SSF53850">
    <property type="entry name" value="Periplasmic binding protein-like II"/>
    <property type="match status" value="1"/>
</dbReference>
<name>A0A7Y0L4C1_9FIRM</name>
<dbReference type="InterPro" id="IPR039424">
    <property type="entry name" value="SBP_5"/>
</dbReference>
<keyword evidence="3" id="KW-1185">Reference proteome</keyword>
<dbReference type="Gene3D" id="3.40.190.10">
    <property type="entry name" value="Periplasmic binding protein-like II"/>
    <property type="match status" value="1"/>
</dbReference>
<dbReference type="GO" id="GO:1904680">
    <property type="term" value="F:peptide transmembrane transporter activity"/>
    <property type="evidence" value="ECO:0007669"/>
    <property type="project" value="TreeGrafter"/>
</dbReference>
<accession>A0A7Y0L4C1</accession>
<dbReference type="Gene3D" id="3.90.76.10">
    <property type="entry name" value="Dipeptide-binding Protein, Domain 1"/>
    <property type="match status" value="1"/>
</dbReference>
<dbReference type="InterPro" id="IPR000914">
    <property type="entry name" value="SBP_5_dom"/>
</dbReference>
<dbReference type="Pfam" id="PF00496">
    <property type="entry name" value="SBP_bac_5"/>
    <property type="match status" value="1"/>
</dbReference>
<dbReference type="GO" id="GO:0015833">
    <property type="term" value="P:peptide transport"/>
    <property type="evidence" value="ECO:0007669"/>
    <property type="project" value="TreeGrafter"/>
</dbReference>
<feature type="domain" description="Solute-binding protein family 5" evidence="1">
    <location>
        <begin position="78"/>
        <end position="272"/>
    </location>
</feature>
<protein>
    <submittedName>
        <fullName evidence="2">ABC transporter substrate-binding protein</fullName>
    </submittedName>
</protein>
<dbReference type="RefSeq" id="WP_169099552.1">
    <property type="nucleotide sequence ID" value="NZ_JABBVZ010000032.1"/>
</dbReference>
<organism evidence="2 3">
    <name type="scientific">Sulfobacillus harzensis</name>
    <dbReference type="NCBI Taxonomy" id="2729629"/>
    <lineage>
        <taxon>Bacteria</taxon>
        <taxon>Bacillati</taxon>
        <taxon>Bacillota</taxon>
        <taxon>Clostridia</taxon>
        <taxon>Eubacteriales</taxon>
        <taxon>Clostridiales Family XVII. Incertae Sedis</taxon>
        <taxon>Sulfobacillus</taxon>
    </lineage>
</organism>